<evidence type="ECO:0000313" key="3">
    <source>
        <dbReference type="Proteomes" id="UP000243904"/>
    </source>
</evidence>
<dbReference type="InterPro" id="IPR050682">
    <property type="entry name" value="ModA/WtpA"/>
</dbReference>
<dbReference type="EMBL" id="LT629750">
    <property type="protein sequence ID" value="SDS95358.1"/>
    <property type="molecule type" value="Genomic_DNA"/>
</dbReference>
<reference evidence="3" key="1">
    <citation type="submission" date="2016-10" db="EMBL/GenBank/DDBJ databases">
        <authorList>
            <person name="Varghese N."/>
            <person name="Submissions S."/>
        </authorList>
    </citation>
    <scope>NUCLEOTIDE SEQUENCE [LARGE SCALE GENOMIC DNA]</scope>
    <source>
        <strain evidence="3">GAS369</strain>
    </source>
</reference>
<sequence>MRAWLVAVMIGLASSSASATDIRVMAAGSLKDAFTAVFADFSKQYGSSFAPVWGPSGVLRERLQKGEAFDVFASAALPHAQVLTDAGISGPSVMFARNALCVVTMADSVVDSGSLVETLLRPDIKIGTSTPVSDPAGDYTWEMFRKIDAIRPGAFQTLSGKAQQLFGGPAITTPVNGRPRLLVALDDHQIDLFIYYCSGAREIVRTSPNYKSVGLPPELSVGPEYGLTVSRKAQPGGADFAMYLLSPQGQATLKSYGFIPVALPAAP</sequence>
<dbReference type="AlphaFoldDB" id="A0A1H1WDA0"/>
<evidence type="ECO:0000313" key="2">
    <source>
        <dbReference type="EMBL" id="SDS95358.1"/>
    </source>
</evidence>
<accession>A0A1H1WDA0</accession>
<dbReference type="PANTHER" id="PTHR30632">
    <property type="entry name" value="MOLYBDATE-BINDING PERIPLASMIC PROTEIN"/>
    <property type="match status" value="1"/>
</dbReference>
<dbReference type="Proteomes" id="UP000243904">
    <property type="component" value="Chromosome I"/>
</dbReference>
<proteinExistence type="predicted"/>
<evidence type="ECO:0000256" key="1">
    <source>
        <dbReference type="SAM" id="SignalP"/>
    </source>
</evidence>
<dbReference type="GO" id="GO:0015689">
    <property type="term" value="P:molybdate ion transport"/>
    <property type="evidence" value="ECO:0007669"/>
    <property type="project" value="TreeGrafter"/>
</dbReference>
<dbReference type="SUPFAM" id="SSF53850">
    <property type="entry name" value="Periplasmic binding protein-like II"/>
    <property type="match status" value="1"/>
</dbReference>
<keyword evidence="3" id="KW-1185">Reference proteome</keyword>
<organism evidence="2 3">
    <name type="scientific">Bradyrhizobium canariense</name>
    <dbReference type="NCBI Taxonomy" id="255045"/>
    <lineage>
        <taxon>Bacteria</taxon>
        <taxon>Pseudomonadati</taxon>
        <taxon>Pseudomonadota</taxon>
        <taxon>Alphaproteobacteria</taxon>
        <taxon>Hyphomicrobiales</taxon>
        <taxon>Nitrobacteraceae</taxon>
        <taxon>Bradyrhizobium</taxon>
    </lineage>
</organism>
<feature type="chain" id="PRO_5009264303" evidence="1">
    <location>
        <begin position="20"/>
        <end position="267"/>
    </location>
</feature>
<name>A0A1H1WDA0_9BRAD</name>
<keyword evidence="1" id="KW-0732">Signal</keyword>
<dbReference type="RefSeq" id="WP_167558784.1">
    <property type="nucleotide sequence ID" value="NZ_LT629750.1"/>
</dbReference>
<dbReference type="PANTHER" id="PTHR30632:SF0">
    <property type="entry name" value="SULFATE-BINDING PROTEIN"/>
    <property type="match status" value="1"/>
</dbReference>
<dbReference type="Pfam" id="PF13531">
    <property type="entry name" value="SBP_bac_11"/>
    <property type="match status" value="1"/>
</dbReference>
<gene>
    <name evidence="2" type="ORF">SAMN05444158_3809</name>
</gene>
<dbReference type="Gene3D" id="3.40.190.10">
    <property type="entry name" value="Periplasmic binding protein-like II"/>
    <property type="match status" value="2"/>
</dbReference>
<feature type="signal peptide" evidence="1">
    <location>
        <begin position="1"/>
        <end position="19"/>
    </location>
</feature>
<protein>
    <submittedName>
        <fullName evidence="2">Molybdenum ABC transporter, molybdate-binding protein</fullName>
    </submittedName>
</protein>
<dbReference type="GO" id="GO:0030973">
    <property type="term" value="F:molybdate ion binding"/>
    <property type="evidence" value="ECO:0007669"/>
    <property type="project" value="TreeGrafter"/>
</dbReference>